<dbReference type="AlphaFoldDB" id="A0A239P5H7"/>
<organism evidence="1 2">
    <name type="scientific">Asanoa hainanensis</name>
    <dbReference type="NCBI Taxonomy" id="560556"/>
    <lineage>
        <taxon>Bacteria</taxon>
        <taxon>Bacillati</taxon>
        <taxon>Actinomycetota</taxon>
        <taxon>Actinomycetes</taxon>
        <taxon>Micromonosporales</taxon>
        <taxon>Micromonosporaceae</taxon>
        <taxon>Asanoa</taxon>
    </lineage>
</organism>
<dbReference type="Proteomes" id="UP000198362">
    <property type="component" value="Unassembled WGS sequence"/>
</dbReference>
<sequence>MKPAKPAPKPVPTIEDGIWTVSEDVPAGTYKVTRPISGMCYWAIVKSGTNGSEIIENDLPSGGLPRVTITRGQDFKTNGCGTWKKVG</sequence>
<protein>
    <submittedName>
        <fullName evidence="1">Uncharacterized protein</fullName>
    </submittedName>
</protein>
<reference evidence="1 2" key="1">
    <citation type="submission" date="2017-06" db="EMBL/GenBank/DDBJ databases">
        <authorList>
            <person name="Kim H.J."/>
            <person name="Triplett B.A."/>
        </authorList>
    </citation>
    <scope>NUCLEOTIDE SEQUENCE [LARGE SCALE GENOMIC DNA]</scope>
    <source>
        <strain evidence="1 2">CGMCC 4.5593</strain>
    </source>
</reference>
<accession>A0A239P5H7</accession>
<evidence type="ECO:0000313" key="2">
    <source>
        <dbReference type="Proteomes" id="UP000198362"/>
    </source>
</evidence>
<dbReference type="EMBL" id="FZPH01000014">
    <property type="protein sequence ID" value="SNT62371.1"/>
    <property type="molecule type" value="Genomic_DNA"/>
</dbReference>
<evidence type="ECO:0000313" key="1">
    <source>
        <dbReference type="EMBL" id="SNT62371.1"/>
    </source>
</evidence>
<keyword evidence="2" id="KW-1185">Reference proteome</keyword>
<gene>
    <name evidence="1" type="ORF">SAMN05421812_11459</name>
</gene>
<name>A0A239P5H7_9ACTN</name>
<proteinExistence type="predicted"/>